<dbReference type="AlphaFoldDB" id="A0AAC8Q2R0"/>
<accession>A0AAC8Q2R0</accession>
<sequence length="142" mass="16016">MGLFDDTLLLYGGTFYRQFSQAHGSPDLEHYFGDESVAAMGICAGSCLDWIEHYLTTRNQRYSNAIMSSHRQKIVTIQRALRVRDQSLLELLVLYGMDAGPNGLLHYDGFNPRAFGIQPGGRPRDDAHHTVGFRQRGLQDNL</sequence>
<protein>
    <submittedName>
        <fullName evidence="1">Uncharacterized protein</fullName>
    </submittedName>
</protein>
<gene>
    <name evidence="1" type="ORF">AA314_01524</name>
    <name evidence="2" type="ORF">ATI61_104681</name>
</gene>
<evidence type="ECO:0000313" key="2">
    <source>
        <dbReference type="EMBL" id="REG33390.1"/>
    </source>
</evidence>
<organism evidence="1 3">
    <name type="scientific">Archangium gephyra</name>
    <dbReference type="NCBI Taxonomy" id="48"/>
    <lineage>
        <taxon>Bacteria</taxon>
        <taxon>Pseudomonadati</taxon>
        <taxon>Myxococcota</taxon>
        <taxon>Myxococcia</taxon>
        <taxon>Myxococcales</taxon>
        <taxon>Cystobacterineae</taxon>
        <taxon>Archangiaceae</taxon>
        <taxon>Archangium</taxon>
    </lineage>
</organism>
<evidence type="ECO:0000313" key="1">
    <source>
        <dbReference type="EMBL" id="AKI99897.1"/>
    </source>
</evidence>
<dbReference type="EMBL" id="CP011509">
    <property type="protein sequence ID" value="AKI99897.1"/>
    <property type="molecule type" value="Genomic_DNA"/>
</dbReference>
<proteinExistence type="predicted"/>
<keyword evidence="4" id="KW-1185">Reference proteome</keyword>
<dbReference type="Proteomes" id="UP000035579">
    <property type="component" value="Chromosome"/>
</dbReference>
<evidence type="ECO:0000313" key="3">
    <source>
        <dbReference type="Proteomes" id="UP000035579"/>
    </source>
</evidence>
<dbReference type="KEGG" id="age:AA314_01524"/>
<evidence type="ECO:0000313" key="4">
    <source>
        <dbReference type="Proteomes" id="UP000256345"/>
    </source>
</evidence>
<reference evidence="1 3" key="1">
    <citation type="submission" date="2015-05" db="EMBL/GenBank/DDBJ databases">
        <title>Genome assembly of Archangium gephyra DSM 2261.</title>
        <authorList>
            <person name="Sharma G."/>
            <person name="Subramanian S."/>
        </authorList>
    </citation>
    <scope>NUCLEOTIDE SEQUENCE [LARGE SCALE GENOMIC DNA]</scope>
    <source>
        <strain evidence="1 3">DSM 2261</strain>
    </source>
</reference>
<name>A0AAC8Q2R0_9BACT</name>
<dbReference type="EMBL" id="QUMU01000004">
    <property type="protein sequence ID" value="REG33390.1"/>
    <property type="molecule type" value="Genomic_DNA"/>
</dbReference>
<reference evidence="2 4" key="2">
    <citation type="submission" date="2018-08" db="EMBL/GenBank/DDBJ databases">
        <title>Genomic Encyclopedia of Archaeal and Bacterial Type Strains, Phase II (KMG-II): from individual species to whole genera.</title>
        <authorList>
            <person name="Goeker M."/>
        </authorList>
    </citation>
    <scope>NUCLEOTIDE SEQUENCE [LARGE SCALE GENOMIC DNA]</scope>
    <source>
        <strain evidence="2 4">DSM 2261</strain>
    </source>
</reference>
<dbReference type="Proteomes" id="UP000256345">
    <property type="component" value="Unassembled WGS sequence"/>
</dbReference>